<sequence>METSDSFAFQETLQNEPLSSDVKFNALYVQEQKEYNKNGVKCVISWVSFSFMLLSIICIYFVISSMDDYYNVYQCLILSQCILACIVSMIGVMFSIQACYRAKSVLAVCFKRNNKM</sequence>
<evidence type="ECO:0000256" key="1">
    <source>
        <dbReference type="SAM" id="Phobius"/>
    </source>
</evidence>
<dbReference type="AlphaFoldDB" id="A0AA86P9U4"/>
<protein>
    <submittedName>
        <fullName evidence="3">Hypothetical_protein</fullName>
    </submittedName>
</protein>
<evidence type="ECO:0000313" key="2">
    <source>
        <dbReference type="EMBL" id="CAI9932132.1"/>
    </source>
</evidence>
<evidence type="ECO:0000313" key="3">
    <source>
        <dbReference type="EMBL" id="CAL6104627.1"/>
    </source>
</evidence>
<gene>
    <name evidence="2" type="ORF">HINF_LOCUS19777</name>
    <name evidence="3" type="ORF">HINF_LOCUS72872</name>
</gene>
<feature type="transmembrane region" description="Helical" evidence="1">
    <location>
        <begin position="69"/>
        <end position="94"/>
    </location>
</feature>
<organism evidence="2">
    <name type="scientific">Hexamita inflata</name>
    <dbReference type="NCBI Taxonomy" id="28002"/>
    <lineage>
        <taxon>Eukaryota</taxon>
        <taxon>Metamonada</taxon>
        <taxon>Diplomonadida</taxon>
        <taxon>Hexamitidae</taxon>
        <taxon>Hexamitinae</taxon>
        <taxon>Hexamita</taxon>
    </lineage>
</organism>
<evidence type="ECO:0000313" key="4">
    <source>
        <dbReference type="Proteomes" id="UP001642409"/>
    </source>
</evidence>
<accession>A0AA86P9U4</accession>
<keyword evidence="4" id="KW-1185">Reference proteome</keyword>
<proteinExistence type="predicted"/>
<keyword evidence="1" id="KW-0812">Transmembrane</keyword>
<keyword evidence="1" id="KW-1133">Transmembrane helix</keyword>
<reference evidence="3 4" key="2">
    <citation type="submission" date="2024-07" db="EMBL/GenBank/DDBJ databases">
        <authorList>
            <person name="Akdeniz Z."/>
        </authorList>
    </citation>
    <scope>NUCLEOTIDE SEQUENCE [LARGE SCALE GENOMIC DNA]</scope>
</reference>
<feature type="transmembrane region" description="Helical" evidence="1">
    <location>
        <begin position="43"/>
        <end position="63"/>
    </location>
</feature>
<reference evidence="2" key="1">
    <citation type="submission" date="2023-06" db="EMBL/GenBank/DDBJ databases">
        <authorList>
            <person name="Kurt Z."/>
        </authorList>
    </citation>
    <scope>NUCLEOTIDE SEQUENCE</scope>
</reference>
<comment type="caution">
    <text evidence="2">The sequence shown here is derived from an EMBL/GenBank/DDBJ whole genome shotgun (WGS) entry which is preliminary data.</text>
</comment>
<dbReference type="Proteomes" id="UP001642409">
    <property type="component" value="Unassembled WGS sequence"/>
</dbReference>
<dbReference type="EMBL" id="CATOUU010000508">
    <property type="protein sequence ID" value="CAI9932132.1"/>
    <property type="molecule type" value="Genomic_DNA"/>
</dbReference>
<dbReference type="EMBL" id="CAXDID020000585">
    <property type="protein sequence ID" value="CAL6104627.1"/>
    <property type="molecule type" value="Genomic_DNA"/>
</dbReference>
<keyword evidence="1" id="KW-0472">Membrane</keyword>
<name>A0AA86P9U4_9EUKA</name>